<evidence type="ECO:0000259" key="1">
    <source>
        <dbReference type="Pfam" id="PF13004"/>
    </source>
</evidence>
<protein>
    <recommendedName>
        <fullName evidence="1">BACON domain-containing protein</fullName>
    </recommendedName>
</protein>
<dbReference type="Gene3D" id="2.60.40.10">
    <property type="entry name" value="Immunoglobulins"/>
    <property type="match status" value="2"/>
</dbReference>
<dbReference type="SUPFAM" id="SSF56978">
    <property type="entry name" value="Perfringolysin"/>
    <property type="match status" value="1"/>
</dbReference>
<dbReference type="CDD" id="cd14948">
    <property type="entry name" value="BACON"/>
    <property type="match status" value="2"/>
</dbReference>
<sequence length="509" mass="57110">MKRRLPLYLVLFLLLTTLLISCSGLEREKDTLKLDKTSMTINQEGGNEYLTLISNGPWQVQDVPDWISMDRTSGDYSDGITLEVAENPENGRRKASLLFIRGKASEALEVEQLGLDEVAPFIELDTYMLNSSSLVSSFRVKLTTNRPWKLYFAPDWITVTPSSGDQSTEITVSIAENRNLEGRESVVVFQGESENKPLKISQQGLGDMAISPGLFIFHFERMKYDLKLNQLEGWANYLFINPSIQDDIYLGNLVCPTARSNTYIPGFSGYTYNPITVSTSSPAVSEVMKTYLPSLSEQEVFARQIAEQITNGEGGAIIESLKGSSFYNHKQLHVIGMINLGVKLDELVSGASYMEKDMPRKYGLIYSFKRTFFSLDMDIPEKLIQEELKEADREKGAAYVSSVTYGRVGLLIVESDADPGEVQAVIDKLMGNKPLSQQETELLSVTDIYYVYFDKDKNVQIEKGGQEVVTAYKEAIRIGTDGIYPVEFSLANYMDNSPYTFSFVYMPGK</sequence>
<dbReference type="EMBL" id="JACHOC010000003">
    <property type="protein sequence ID" value="MBB4622220.1"/>
    <property type="molecule type" value="Genomic_DNA"/>
</dbReference>
<dbReference type="Gene3D" id="3.40.30.40">
    <property type="entry name" value="Perfringolysin"/>
    <property type="match status" value="1"/>
</dbReference>
<comment type="caution">
    <text evidence="2">The sequence shown here is derived from an EMBL/GenBank/DDBJ whole genome shotgun (WGS) entry which is preliminary data.</text>
</comment>
<feature type="domain" description="BACON" evidence="1">
    <location>
        <begin position="58"/>
        <end position="112"/>
    </location>
</feature>
<feature type="domain" description="BACON" evidence="1">
    <location>
        <begin position="153"/>
        <end position="202"/>
    </location>
</feature>
<dbReference type="RefSeq" id="WP_183670544.1">
    <property type="nucleotide sequence ID" value="NZ_BMPB01000001.1"/>
</dbReference>
<proteinExistence type="predicted"/>
<dbReference type="Pfam" id="PF13004">
    <property type="entry name" value="BACON"/>
    <property type="match status" value="2"/>
</dbReference>
<dbReference type="Proteomes" id="UP000533637">
    <property type="component" value="Unassembled WGS sequence"/>
</dbReference>
<organism evidence="2 3">
    <name type="scientific">Parabacteroides faecis</name>
    <dbReference type="NCBI Taxonomy" id="1217282"/>
    <lineage>
        <taxon>Bacteria</taxon>
        <taxon>Pseudomonadati</taxon>
        <taxon>Bacteroidota</taxon>
        <taxon>Bacteroidia</taxon>
        <taxon>Bacteroidales</taxon>
        <taxon>Tannerellaceae</taxon>
        <taxon>Parabacteroides</taxon>
    </lineage>
</organism>
<reference evidence="2 3" key="1">
    <citation type="submission" date="2020-08" db="EMBL/GenBank/DDBJ databases">
        <title>Genomic Encyclopedia of Type Strains, Phase IV (KMG-IV): sequencing the most valuable type-strain genomes for metagenomic binning, comparative biology and taxonomic classification.</title>
        <authorList>
            <person name="Goeker M."/>
        </authorList>
    </citation>
    <scope>NUCLEOTIDE SEQUENCE [LARGE SCALE GENOMIC DNA]</scope>
    <source>
        <strain evidence="2 3">DSM 102983</strain>
    </source>
</reference>
<evidence type="ECO:0000313" key="2">
    <source>
        <dbReference type="EMBL" id="MBB4622220.1"/>
    </source>
</evidence>
<keyword evidence="3" id="KW-1185">Reference proteome</keyword>
<dbReference type="InterPro" id="IPR024361">
    <property type="entry name" value="BACON"/>
</dbReference>
<gene>
    <name evidence="2" type="ORF">GGQ57_002117</name>
</gene>
<dbReference type="InterPro" id="IPR036359">
    <property type="entry name" value="Thiol_cytolysin_sf"/>
</dbReference>
<evidence type="ECO:0000313" key="3">
    <source>
        <dbReference type="Proteomes" id="UP000533637"/>
    </source>
</evidence>
<dbReference type="PROSITE" id="PS51257">
    <property type="entry name" value="PROKAR_LIPOPROTEIN"/>
    <property type="match status" value="1"/>
</dbReference>
<accession>A0ABR6KL45</accession>
<dbReference type="InterPro" id="IPR013783">
    <property type="entry name" value="Ig-like_fold"/>
</dbReference>
<name>A0ABR6KL45_9BACT</name>